<dbReference type="PANTHER" id="PTHR24366:SF96">
    <property type="entry name" value="LEUCINE RICH REPEAT CONTAINING 53"/>
    <property type="match status" value="1"/>
</dbReference>
<evidence type="ECO:0000313" key="7">
    <source>
        <dbReference type="EMBL" id="KAL3271723.1"/>
    </source>
</evidence>
<dbReference type="InterPro" id="IPR003591">
    <property type="entry name" value="Leu-rich_rpt_typical-subtyp"/>
</dbReference>
<dbReference type="SMART" id="SM00409">
    <property type="entry name" value="IG"/>
    <property type="match status" value="1"/>
</dbReference>
<gene>
    <name evidence="7" type="ORF">HHI36_022194</name>
</gene>
<dbReference type="InterPro" id="IPR003598">
    <property type="entry name" value="Ig_sub2"/>
</dbReference>
<dbReference type="InterPro" id="IPR000483">
    <property type="entry name" value="Cys-rich_flank_reg_C"/>
</dbReference>
<dbReference type="InterPro" id="IPR036179">
    <property type="entry name" value="Ig-like_dom_sf"/>
</dbReference>
<dbReference type="Gene3D" id="2.60.40.10">
    <property type="entry name" value="Immunoglobulins"/>
    <property type="match status" value="1"/>
</dbReference>
<proteinExistence type="predicted"/>
<dbReference type="SMART" id="SM00369">
    <property type="entry name" value="LRR_TYP"/>
    <property type="match status" value="4"/>
</dbReference>
<dbReference type="InterPro" id="IPR013783">
    <property type="entry name" value="Ig-like_fold"/>
</dbReference>
<dbReference type="SUPFAM" id="SSF52058">
    <property type="entry name" value="L domain-like"/>
    <property type="match status" value="1"/>
</dbReference>
<dbReference type="InterPro" id="IPR001611">
    <property type="entry name" value="Leu-rich_rpt"/>
</dbReference>
<dbReference type="EMBL" id="JABFTP020000042">
    <property type="protein sequence ID" value="KAL3271723.1"/>
    <property type="molecule type" value="Genomic_DNA"/>
</dbReference>
<dbReference type="PANTHER" id="PTHR24366">
    <property type="entry name" value="IG(IMMUNOGLOBULIN) AND LRR(LEUCINE RICH REPEAT) DOMAINS"/>
    <property type="match status" value="1"/>
</dbReference>
<dbReference type="InterPro" id="IPR007110">
    <property type="entry name" value="Ig-like_dom"/>
</dbReference>
<keyword evidence="1" id="KW-0433">Leucine-rich repeat</keyword>
<feature type="chain" id="PRO_5044885521" description="Ig-like domain-containing protein" evidence="5">
    <location>
        <begin position="23"/>
        <end position="373"/>
    </location>
</feature>
<dbReference type="Pfam" id="PF13855">
    <property type="entry name" value="LRR_8"/>
    <property type="match status" value="1"/>
</dbReference>
<evidence type="ECO:0000313" key="8">
    <source>
        <dbReference type="Proteomes" id="UP001516400"/>
    </source>
</evidence>
<dbReference type="PROSITE" id="PS51257">
    <property type="entry name" value="PROKAR_LIPOPROTEIN"/>
    <property type="match status" value="1"/>
</dbReference>
<dbReference type="InterPro" id="IPR032675">
    <property type="entry name" value="LRR_dom_sf"/>
</dbReference>
<keyword evidence="4" id="KW-1015">Disulfide bond</keyword>
<dbReference type="SUPFAM" id="SSF48726">
    <property type="entry name" value="Immunoglobulin"/>
    <property type="match status" value="1"/>
</dbReference>
<dbReference type="SMART" id="SM00408">
    <property type="entry name" value="IGc2"/>
    <property type="match status" value="1"/>
</dbReference>
<dbReference type="SMART" id="SM00082">
    <property type="entry name" value="LRRCT"/>
    <property type="match status" value="1"/>
</dbReference>
<dbReference type="PROSITE" id="PS51450">
    <property type="entry name" value="LRR"/>
    <property type="match status" value="2"/>
</dbReference>
<evidence type="ECO:0000256" key="3">
    <source>
        <dbReference type="ARBA" id="ARBA00022737"/>
    </source>
</evidence>
<dbReference type="Proteomes" id="UP001516400">
    <property type="component" value="Unassembled WGS sequence"/>
</dbReference>
<protein>
    <recommendedName>
        <fullName evidence="6">Ig-like domain-containing protein</fullName>
    </recommendedName>
</protein>
<evidence type="ECO:0000256" key="5">
    <source>
        <dbReference type="SAM" id="SignalP"/>
    </source>
</evidence>
<reference evidence="7 8" key="1">
    <citation type="journal article" date="2021" name="BMC Biol.">
        <title>Horizontally acquired antibacterial genes associated with adaptive radiation of ladybird beetles.</title>
        <authorList>
            <person name="Li H.S."/>
            <person name="Tang X.F."/>
            <person name="Huang Y.H."/>
            <person name="Xu Z.Y."/>
            <person name="Chen M.L."/>
            <person name="Du X.Y."/>
            <person name="Qiu B.Y."/>
            <person name="Chen P.T."/>
            <person name="Zhang W."/>
            <person name="Slipinski A."/>
            <person name="Escalona H.E."/>
            <person name="Waterhouse R.M."/>
            <person name="Zwick A."/>
            <person name="Pang H."/>
        </authorList>
    </citation>
    <scope>NUCLEOTIDE SEQUENCE [LARGE SCALE GENOMIC DNA]</scope>
    <source>
        <strain evidence="7">SYSU2018</strain>
    </source>
</reference>
<dbReference type="Pfam" id="PF13927">
    <property type="entry name" value="Ig_3"/>
    <property type="match status" value="1"/>
</dbReference>
<evidence type="ECO:0000259" key="6">
    <source>
        <dbReference type="PROSITE" id="PS50835"/>
    </source>
</evidence>
<dbReference type="AlphaFoldDB" id="A0ABD2MZ11"/>
<dbReference type="GO" id="GO:0071944">
    <property type="term" value="C:cell periphery"/>
    <property type="evidence" value="ECO:0007669"/>
    <property type="project" value="UniProtKB-ARBA"/>
</dbReference>
<dbReference type="InterPro" id="IPR003599">
    <property type="entry name" value="Ig_sub"/>
</dbReference>
<dbReference type="PROSITE" id="PS50835">
    <property type="entry name" value="IG_LIKE"/>
    <property type="match status" value="1"/>
</dbReference>
<name>A0ABD2MZ11_9CUCU</name>
<evidence type="ECO:0000256" key="4">
    <source>
        <dbReference type="ARBA" id="ARBA00023157"/>
    </source>
</evidence>
<sequence>MVKVVNIYACLTVILIATSCTGNQEVEGWMQSCNNCTCMWLNGRKAANCSNLQLNEVPLHLSREIEDLDLSGNPLRSLGILSFLVNGLIKLKVLRCQNCSLISIDDIALEGLVLLKKLDLSKNRIVRVHRDSFRRTRKLEFLNLSFNRIHSLESSTFSGLSYLQELLLNNNQISFVKGITFEKLPSLQHINLANNKLEEIFSDFTENLPEFNSTLDLQGNPWICDCRMEEVRKTFLRKKLLTVPAICAEPSSLKGKSWSEVDVFHCDPSLSKPPNITSIEITSINITLTCKATGIPPPEVYWITDGKTIGKDSEYSAPKYILSGATHGTHTWNNLTIINVDDGNQREYKCIAQNSARSNEHNVTLIVTKKLQL</sequence>
<evidence type="ECO:0000256" key="2">
    <source>
        <dbReference type="ARBA" id="ARBA00022729"/>
    </source>
</evidence>
<keyword evidence="3" id="KW-0677">Repeat</keyword>
<keyword evidence="2 5" id="KW-0732">Signal</keyword>
<dbReference type="Gene3D" id="3.80.10.10">
    <property type="entry name" value="Ribonuclease Inhibitor"/>
    <property type="match status" value="2"/>
</dbReference>
<feature type="signal peptide" evidence="5">
    <location>
        <begin position="1"/>
        <end position="22"/>
    </location>
</feature>
<keyword evidence="8" id="KW-1185">Reference proteome</keyword>
<feature type="domain" description="Ig-like" evidence="6">
    <location>
        <begin position="268"/>
        <end position="364"/>
    </location>
</feature>
<comment type="caution">
    <text evidence="7">The sequence shown here is derived from an EMBL/GenBank/DDBJ whole genome shotgun (WGS) entry which is preliminary data.</text>
</comment>
<evidence type="ECO:0000256" key="1">
    <source>
        <dbReference type="ARBA" id="ARBA00022614"/>
    </source>
</evidence>
<accession>A0ABD2MZ11</accession>
<organism evidence="7 8">
    <name type="scientific">Cryptolaemus montrouzieri</name>
    <dbReference type="NCBI Taxonomy" id="559131"/>
    <lineage>
        <taxon>Eukaryota</taxon>
        <taxon>Metazoa</taxon>
        <taxon>Ecdysozoa</taxon>
        <taxon>Arthropoda</taxon>
        <taxon>Hexapoda</taxon>
        <taxon>Insecta</taxon>
        <taxon>Pterygota</taxon>
        <taxon>Neoptera</taxon>
        <taxon>Endopterygota</taxon>
        <taxon>Coleoptera</taxon>
        <taxon>Polyphaga</taxon>
        <taxon>Cucujiformia</taxon>
        <taxon>Coccinelloidea</taxon>
        <taxon>Coccinellidae</taxon>
        <taxon>Scymninae</taxon>
        <taxon>Scymnini</taxon>
        <taxon>Cryptolaemus</taxon>
    </lineage>
</organism>